<protein>
    <submittedName>
        <fullName evidence="2">Uncharacterized protein</fullName>
    </submittedName>
</protein>
<dbReference type="AlphaFoldDB" id="A0A4Y3K609"/>
<sequence>MTAPTPREVFGPTAGTDVDGGGVFSPTSPWVARPGPSQRRRAAAVRSAHERAEQLARALGPLMRRDESDVDLHLELYRRAADRLDVALDELDAALAAGPPLPAPRAR</sequence>
<keyword evidence="3" id="KW-1185">Reference proteome</keyword>
<feature type="region of interest" description="Disordered" evidence="1">
    <location>
        <begin position="1"/>
        <end position="49"/>
    </location>
</feature>
<evidence type="ECO:0000313" key="3">
    <source>
        <dbReference type="Proteomes" id="UP000315842"/>
    </source>
</evidence>
<dbReference type="Proteomes" id="UP000315842">
    <property type="component" value="Unassembled WGS sequence"/>
</dbReference>
<proteinExistence type="predicted"/>
<gene>
    <name evidence="2" type="ORF">CUD01_04050</name>
</gene>
<evidence type="ECO:0000313" key="2">
    <source>
        <dbReference type="EMBL" id="GEA79961.1"/>
    </source>
</evidence>
<evidence type="ECO:0000256" key="1">
    <source>
        <dbReference type="SAM" id="MobiDB-lite"/>
    </source>
</evidence>
<comment type="caution">
    <text evidence="2">The sequence shown here is derived from an EMBL/GenBank/DDBJ whole genome shotgun (WGS) entry which is preliminary data.</text>
</comment>
<dbReference type="RefSeq" id="WP_141318305.1">
    <property type="nucleotide sequence ID" value="NZ_BJLP01000004.1"/>
</dbReference>
<reference evidence="2 3" key="1">
    <citation type="submission" date="2019-06" db="EMBL/GenBank/DDBJ databases">
        <title>Whole genome shotgun sequence of Cellulomonas uda NBRC 3747.</title>
        <authorList>
            <person name="Hosoyama A."/>
            <person name="Uohara A."/>
            <person name="Ohji S."/>
            <person name="Ichikawa N."/>
        </authorList>
    </citation>
    <scope>NUCLEOTIDE SEQUENCE [LARGE SCALE GENOMIC DNA]</scope>
    <source>
        <strain evidence="2 3">NBRC 3747</strain>
    </source>
</reference>
<name>A0A4Y3K609_CELUD</name>
<dbReference type="EMBL" id="BJLP01000004">
    <property type="protein sequence ID" value="GEA79961.1"/>
    <property type="molecule type" value="Genomic_DNA"/>
</dbReference>
<accession>A0A4Y3K609</accession>
<organism evidence="2 3">
    <name type="scientific">Cellulomonas uda</name>
    <dbReference type="NCBI Taxonomy" id="1714"/>
    <lineage>
        <taxon>Bacteria</taxon>
        <taxon>Bacillati</taxon>
        <taxon>Actinomycetota</taxon>
        <taxon>Actinomycetes</taxon>
        <taxon>Micrococcales</taxon>
        <taxon>Cellulomonadaceae</taxon>
        <taxon>Cellulomonas</taxon>
    </lineage>
</organism>